<comment type="caution">
    <text evidence="4">The sequence shown here is derived from an EMBL/GenBank/DDBJ whole genome shotgun (WGS) entry which is preliminary data.</text>
</comment>
<gene>
    <name evidence="4" type="ORF">DEM27_20360</name>
</gene>
<organism evidence="4 5">
    <name type="scientific">Metarhizobium album</name>
    <dbReference type="NCBI Taxonomy" id="2182425"/>
    <lineage>
        <taxon>Bacteria</taxon>
        <taxon>Pseudomonadati</taxon>
        <taxon>Pseudomonadota</taxon>
        <taxon>Alphaproteobacteria</taxon>
        <taxon>Hyphomicrobiales</taxon>
        <taxon>Rhizobiaceae</taxon>
        <taxon>Metarhizobium</taxon>
    </lineage>
</organism>
<proteinExistence type="predicted"/>
<dbReference type="EMBL" id="QFBC01000010">
    <property type="protein sequence ID" value="PWE54459.1"/>
    <property type="molecule type" value="Genomic_DNA"/>
</dbReference>
<dbReference type="Proteomes" id="UP000245252">
    <property type="component" value="Unassembled WGS sequence"/>
</dbReference>
<sequence>MPASIFRAVFMTHLLDTQPHRLKVHPNLKLAPARHASWWQCCLSSFGMEMSRRACTRPGLPANCPLRLKDLVTIVCHSSPESTRQKSAKRIAGRQCTGPGAQPHKARAGSSNAYWVTSIMASSVEQFGRSETSSVAIRRRKHGRRLLGGVITACAGIAAVSWMMATLATVQTMATSHAPGSGNRLEASLALNPIIRAIPAERRVQPSKFSRMQLPLSEKIAQSGLTADAIRSSREKMAVLARLDVSGVENSRGNKLTADAIRSSHTRMTAVASIKPVKQLVDTTPVVAVAAITGSKMDKGFAASATAVVQPILATALVEPTAVQGDILPKPFNLVLADPAATMTDLPDSIPLPVSRPEIQAEVEIQKPEKDKEDGKRPGKRELAYARPDASMDDDDDAVIPRRKGKVAYYDISAGVVYMPNGEKLEAHSGIGAMRDNPKFTHVKMRGPTPAGTYRLSMRESLFHGVAAIRLTPTNGIAPLGRTGLLAHSYLLKRRGDSHGCVAFANYPKFLKAFQRGEVDTMVIVPKMAGWRSFTASADDGKAGEKRRALR</sequence>
<evidence type="ECO:0000256" key="1">
    <source>
        <dbReference type="SAM" id="MobiDB-lite"/>
    </source>
</evidence>
<feature type="region of interest" description="Disordered" evidence="1">
    <location>
        <begin position="86"/>
        <end position="107"/>
    </location>
</feature>
<feature type="domain" description="Tlde1" evidence="3">
    <location>
        <begin position="424"/>
        <end position="528"/>
    </location>
</feature>
<evidence type="ECO:0000313" key="4">
    <source>
        <dbReference type="EMBL" id="PWE54459.1"/>
    </source>
</evidence>
<accession>A0A2U2DMF4</accession>
<protein>
    <recommendedName>
        <fullName evidence="3">Tlde1 domain-containing protein</fullName>
    </recommendedName>
</protein>
<feature type="transmembrane region" description="Helical" evidence="2">
    <location>
        <begin position="146"/>
        <end position="165"/>
    </location>
</feature>
<keyword evidence="2" id="KW-0812">Transmembrane</keyword>
<feature type="compositionally biased region" description="Basic and acidic residues" evidence="1">
    <location>
        <begin position="366"/>
        <end position="384"/>
    </location>
</feature>
<feature type="region of interest" description="Disordered" evidence="1">
    <location>
        <begin position="366"/>
        <end position="397"/>
    </location>
</feature>
<keyword evidence="2" id="KW-1133">Transmembrane helix</keyword>
<keyword evidence="5" id="KW-1185">Reference proteome</keyword>
<dbReference type="AlphaFoldDB" id="A0A2U2DMF4"/>
<name>A0A2U2DMF4_9HYPH</name>
<evidence type="ECO:0000313" key="5">
    <source>
        <dbReference type="Proteomes" id="UP000245252"/>
    </source>
</evidence>
<keyword evidence="2" id="KW-0472">Membrane</keyword>
<dbReference type="InterPro" id="IPR021225">
    <property type="entry name" value="Tlde1_dom"/>
</dbReference>
<evidence type="ECO:0000259" key="3">
    <source>
        <dbReference type="Pfam" id="PF10908"/>
    </source>
</evidence>
<evidence type="ECO:0000256" key="2">
    <source>
        <dbReference type="SAM" id="Phobius"/>
    </source>
</evidence>
<reference evidence="4 5" key="1">
    <citation type="submission" date="2018-05" db="EMBL/GenBank/DDBJ databases">
        <title>The draft genome of strain NS-104.</title>
        <authorList>
            <person name="Hang P."/>
            <person name="Jiang J."/>
        </authorList>
    </citation>
    <scope>NUCLEOTIDE SEQUENCE [LARGE SCALE GENOMIC DNA]</scope>
    <source>
        <strain evidence="4 5">NS-104</strain>
    </source>
</reference>
<dbReference type="Pfam" id="PF10908">
    <property type="entry name" value="Tlde1_dom"/>
    <property type="match status" value="1"/>
</dbReference>